<keyword evidence="6 8" id="KW-1133">Transmembrane helix</keyword>
<organism evidence="11 12">
    <name type="scientific">Silvanigrella paludirubra</name>
    <dbReference type="NCBI Taxonomy" id="2499159"/>
    <lineage>
        <taxon>Bacteria</taxon>
        <taxon>Pseudomonadati</taxon>
        <taxon>Bdellovibrionota</taxon>
        <taxon>Oligoflexia</taxon>
        <taxon>Silvanigrellales</taxon>
        <taxon>Silvanigrellaceae</taxon>
        <taxon>Silvanigrella</taxon>
    </lineage>
</organism>
<dbReference type="PANTHER" id="PTHR24223:SF456">
    <property type="entry name" value="MULTIDRUG RESISTANCE-ASSOCIATED PROTEIN LETHAL(2)03659"/>
    <property type="match status" value="1"/>
</dbReference>
<feature type="transmembrane region" description="Helical" evidence="8">
    <location>
        <begin position="770"/>
        <end position="791"/>
    </location>
</feature>
<feature type="transmembrane region" description="Helical" evidence="8">
    <location>
        <begin position="882"/>
        <end position="903"/>
    </location>
</feature>
<dbReference type="Gene3D" id="3.40.50.300">
    <property type="entry name" value="P-loop containing nucleotide triphosphate hydrolases"/>
    <property type="match status" value="2"/>
</dbReference>
<feature type="transmembrane region" description="Helical" evidence="8">
    <location>
        <begin position="703"/>
        <end position="722"/>
    </location>
</feature>
<dbReference type="InterPro" id="IPR003593">
    <property type="entry name" value="AAA+_ATPase"/>
</dbReference>
<feature type="transmembrane region" description="Helical" evidence="8">
    <location>
        <begin position="280"/>
        <end position="299"/>
    </location>
</feature>
<feature type="transmembrane region" description="Helical" evidence="8">
    <location>
        <begin position="194"/>
        <end position="215"/>
    </location>
</feature>
<keyword evidence="7 8" id="KW-0472">Membrane</keyword>
<evidence type="ECO:0000256" key="5">
    <source>
        <dbReference type="ARBA" id="ARBA00022840"/>
    </source>
</evidence>
<feature type="domain" description="ABC transporter" evidence="9">
    <location>
        <begin position="378"/>
        <end position="603"/>
    </location>
</feature>
<dbReference type="InterPro" id="IPR027417">
    <property type="entry name" value="P-loop_NTPase"/>
</dbReference>
<dbReference type="GO" id="GO:0016887">
    <property type="term" value="F:ATP hydrolysis activity"/>
    <property type="evidence" value="ECO:0007669"/>
    <property type="project" value="InterPro"/>
</dbReference>
<proteinExistence type="inferred from homology"/>
<dbReference type="PROSITE" id="PS50893">
    <property type="entry name" value="ABC_TRANSPORTER_2"/>
    <property type="match status" value="2"/>
</dbReference>
<keyword evidence="3 8" id="KW-0812">Transmembrane</keyword>
<comment type="caution">
    <text evidence="11">The sequence shown here is derived from an EMBL/GenBank/DDBJ whole genome shotgun (WGS) entry which is preliminary data.</text>
</comment>
<dbReference type="OrthoDB" id="9782586at2"/>
<name>A0A6N6VWZ6_9BACT</name>
<dbReference type="InterPro" id="IPR050173">
    <property type="entry name" value="ABC_transporter_C-like"/>
</dbReference>
<evidence type="ECO:0000313" key="11">
    <source>
        <dbReference type="EMBL" id="KAB8040584.1"/>
    </source>
</evidence>
<dbReference type="GO" id="GO:0016020">
    <property type="term" value="C:membrane"/>
    <property type="evidence" value="ECO:0007669"/>
    <property type="project" value="UniProtKB-SubCell"/>
</dbReference>
<evidence type="ECO:0000259" key="10">
    <source>
        <dbReference type="PROSITE" id="PS50929"/>
    </source>
</evidence>
<dbReference type="GO" id="GO:0005524">
    <property type="term" value="F:ATP binding"/>
    <property type="evidence" value="ECO:0007669"/>
    <property type="project" value="UniProtKB-KW"/>
</dbReference>
<feature type="transmembrane region" description="Helical" evidence="8">
    <location>
        <begin position="797"/>
        <end position="815"/>
    </location>
</feature>
<dbReference type="GO" id="GO:0140359">
    <property type="term" value="F:ABC-type transporter activity"/>
    <property type="evidence" value="ECO:0007669"/>
    <property type="project" value="InterPro"/>
</dbReference>
<feature type="transmembrane region" description="Helical" evidence="8">
    <location>
        <begin position="305"/>
        <end position="326"/>
    </location>
</feature>
<dbReference type="InterPro" id="IPR011527">
    <property type="entry name" value="ABC1_TM_dom"/>
</dbReference>
<dbReference type="SMART" id="SM00382">
    <property type="entry name" value="AAA"/>
    <property type="match status" value="1"/>
</dbReference>
<feature type="domain" description="ABC transporter" evidence="9">
    <location>
        <begin position="974"/>
        <end position="1209"/>
    </location>
</feature>
<dbReference type="Proteomes" id="UP000437748">
    <property type="component" value="Unassembled WGS sequence"/>
</dbReference>
<dbReference type="PROSITE" id="PS50929">
    <property type="entry name" value="ABC_TM1F"/>
    <property type="match status" value="1"/>
</dbReference>
<comment type="subcellular location">
    <subcellularLocation>
        <location evidence="1">Membrane</location>
        <topology evidence="1">Multi-pass membrane protein</topology>
    </subcellularLocation>
</comment>
<dbReference type="SUPFAM" id="SSF52540">
    <property type="entry name" value="P-loop containing nucleoside triphosphate hydrolases"/>
    <property type="match status" value="2"/>
</dbReference>
<evidence type="ECO:0000256" key="2">
    <source>
        <dbReference type="ARBA" id="ARBA00009726"/>
    </source>
</evidence>
<feature type="transmembrane region" description="Helical" evidence="8">
    <location>
        <begin position="169"/>
        <end position="188"/>
    </location>
</feature>
<evidence type="ECO:0000256" key="7">
    <source>
        <dbReference type="ARBA" id="ARBA00023136"/>
    </source>
</evidence>
<evidence type="ECO:0000313" key="12">
    <source>
        <dbReference type="Proteomes" id="UP000437748"/>
    </source>
</evidence>
<gene>
    <name evidence="11" type="ORF">GCL60_01300</name>
</gene>
<dbReference type="InterPro" id="IPR003439">
    <property type="entry name" value="ABC_transporter-like_ATP-bd"/>
</dbReference>
<comment type="similarity">
    <text evidence="2">Belongs to the ABC transporter superfamily. ABCC family. Conjugate transporter (TC 3.A.1.208) subfamily.</text>
</comment>
<feature type="transmembrane region" description="Helical" evidence="8">
    <location>
        <begin position="909"/>
        <end position="928"/>
    </location>
</feature>
<evidence type="ECO:0000256" key="1">
    <source>
        <dbReference type="ARBA" id="ARBA00004141"/>
    </source>
</evidence>
<reference evidence="11 12" key="1">
    <citation type="submission" date="2019-10" db="EMBL/GenBank/DDBJ databases">
        <title>New species of Slilvanegrellaceae.</title>
        <authorList>
            <person name="Pitt A."/>
            <person name="Hahn M.W."/>
        </authorList>
    </citation>
    <scope>NUCLEOTIDE SEQUENCE [LARGE SCALE GENOMIC DNA]</scope>
    <source>
        <strain evidence="11 12">SP-Ram-0.45-NSY-1</strain>
    </source>
</reference>
<protein>
    <submittedName>
        <fullName evidence="11">ATP-binding cassette domain-containing protein</fullName>
    </submittedName>
</protein>
<evidence type="ECO:0000256" key="4">
    <source>
        <dbReference type="ARBA" id="ARBA00022741"/>
    </source>
</evidence>
<evidence type="ECO:0000256" key="8">
    <source>
        <dbReference type="SAM" id="Phobius"/>
    </source>
</evidence>
<feature type="transmembrane region" description="Helical" evidence="8">
    <location>
        <begin position="93"/>
        <end position="112"/>
    </location>
</feature>
<feature type="transmembrane region" description="Helical" evidence="8">
    <location>
        <begin position="670"/>
        <end position="691"/>
    </location>
</feature>
<accession>A0A6N6VWZ6</accession>
<evidence type="ECO:0000256" key="6">
    <source>
        <dbReference type="ARBA" id="ARBA00022989"/>
    </source>
</evidence>
<dbReference type="PANTHER" id="PTHR24223">
    <property type="entry name" value="ATP-BINDING CASSETTE SUB-FAMILY C"/>
    <property type="match status" value="1"/>
</dbReference>
<feature type="transmembrane region" description="Helical" evidence="8">
    <location>
        <begin position="52"/>
        <end position="73"/>
    </location>
</feature>
<keyword evidence="4" id="KW-0547">Nucleotide-binding</keyword>
<dbReference type="Pfam" id="PF00005">
    <property type="entry name" value="ABC_tran"/>
    <property type="match status" value="2"/>
</dbReference>
<dbReference type="EMBL" id="WFLM01000001">
    <property type="protein sequence ID" value="KAB8040584.1"/>
    <property type="molecule type" value="Genomic_DNA"/>
</dbReference>
<evidence type="ECO:0000259" key="9">
    <source>
        <dbReference type="PROSITE" id="PS50893"/>
    </source>
</evidence>
<keyword evidence="5 11" id="KW-0067">ATP-binding</keyword>
<sequence length="1211" mass="140517">MPGYQKKISASFFSFKNIFSEKSNSSEKILQKTVNKQKSLSWIFFLVFKKNIFIASFLQIVLLSLALMSPFIIKYYLEFFLVPSFAEVSKKLFLSSMYFFAFVSLFLFVSYLKKQLFINWKREIEYQSLNIMSHICCYSSKDQNNIMLNKFSDEDGNFFSYKFIDLPNVLSLLFSIPALVVSFIFIYVLMDKLFFIPISILMIMFFLQIQNQIFVSRTMKKVLFFLESRSLLLKKIFLYGNRVHLLAMESFFLRKINLLQQNSKNITLNIINRISASRVIFYYSCFILAIPSIAIYIYVHPNAPLTSIATLLVFFILAAHFYSNILSFSSRIIELKNNYKLLNSNVTLVKNNDVEITQEVNEEFNDFEDFVNINKKVVKQEKIWFHKASFMNGKVINLYNISFEQKQGNITAIVGQPNSGKSSFLAACAGELKLISGEKKLPNHFEILPQDISLFDGTLRENIILNKEFEGRRYIESVRASFLEEELNSLEDGDETYLDTKENTFSESFLRKIAIARILYAKSEFYFLDEPFQNLSQPEISHIFNEGFLKLLHGLNRVIVTEKLEIASLCDHIVVMRDGMIVEQGSHKVLIEKAGVYARLHYAAADSRQFGLTQNQSKTKIKSNLISSHEKNKYYDFSFYDKSNEIKYIRQIFSSTKFFFQSYFKNKNSYLSLGIILLSQIFMCIGFYSLFSHTIAEKFSKNIQIIMFVTSTLISLGLFYLFHIKNAMINLLFGSTIENKVYNVLIKKYKDDHSFTAKYLDNFSKAKDDLFASLTSLIVRFSYLVAGFVLISIANASALLLLVAFVIFTFVFALVKKGSYLRAYFEMQSEKNKLAKLTFHYTKSLKISNSFLFREYLYKKHNDKINEVDEKTREKDTFIIQFFKFISLSLVFIVALSVAYYVINIEKMFIGTVIMSFLSVIFFFQAFVNIEEDFKKFIKCIPYFEDLMRASIHYDDIENHSCSTSNYWPQKGSLRVMSLTVTSSIEYPNPIHNLDLFIPHGARFGFITDKGQNKTSTFFASLLLFVPFDTGTIIIDDEDILKLNPIELRDKYTYISMNSLFPFLTIRENLDPTEQFDDSEIWSVLNRVGIAQSVAVLRNGLNTKVDDLPKQMLWSGEILFFSFARAILFSNKILLVDNLILPEEMELRIIDLLSTEFKDVTVIFSIHLKSKLLSICDDVARFDKGILRRATIEKLNYTNINSHGDISELTK</sequence>
<keyword evidence="12" id="KW-1185">Reference proteome</keyword>
<evidence type="ECO:0000256" key="3">
    <source>
        <dbReference type="ARBA" id="ARBA00022692"/>
    </source>
</evidence>
<dbReference type="AlphaFoldDB" id="A0A6N6VWZ6"/>
<dbReference type="RefSeq" id="WP_153418099.1">
    <property type="nucleotide sequence ID" value="NZ_WFLM01000001.1"/>
</dbReference>
<feature type="domain" description="ABC transmembrane type-1" evidence="10">
    <location>
        <begin position="768"/>
        <end position="939"/>
    </location>
</feature>